<protein>
    <submittedName>
        <fullName evidence="1">Uncharacterized protein</fullName>
    </submittedName>
</protein>
<accession>A0A8H3H2G9</accession>
<comment type="caution">
    <text evidence="1">The sequence shown here is derived from an EMBL/GenBank/DDBJ whole genome shotgun (WGS) entry which is preliminary data.</text>
</comment>
<evidence type="ECO:0000313" key="2">
    <source>
        <dbReference type="Proteomes" id="UP000663841"/>
    </source>
</evidence>
<name>A0A8H3H2G9_9AGAM</name>
<sequence>MTLNTRNPLLLHEIARHVASLCSLRERCNWAYTCKTMCAATVPIIWEHVYNVEHILQLIPGTQIMKEPDPGVGNSIISILLDEMALSKDWTRYWHYAPFVKRLTLFTPHILADDSLRVRGWHILLVKLREGALLPNLYTLDTEAPYETSPFDRLAWSALFLSPSLRVLDLDNGYRKQRIDPRLINSSCLLLAALSESLPAHSKNTLSVRYERPSEQALVSAFPAEYQEGCRWFTNTPNLAHLRELGVTMFHNPQLVCDALCVIGHLPLLERLKLDFGVSLESEPEGGYDFNRTLPCSPMLFPSLRRLYLENAPNAHIFRWIWGLKPLVSGVSMAHIDRRFSSNAEEFNTSIIQPMREGCPRLSNISISIFDQSRMGVLETACELISQMPLKELELRSMADWGSYPVNHQTSTFSHLRRLCISVPLELGHWRTCIKLVKALPNLEYLLIWPAVLTLETQSPDDADVEPALQPIEIEIREPLVAQHPTKEARKNHTRSLLLKYALNSFANFISDMHTSCALCHARYLKTVWPNASFLGRWIAHSVSV</sequence>
<dbReference type="SUPFAM" id="SSF52047">
    <property type="entry name" value="RNI-like"/>
    <property type="match status" value="1"/>
</dbReference>
<gene>
    <name evidence="1" type="ORF">RDB_LOCUS200306</name>
</gene>
<proteinExistence type="predicted"/>
<organism evidence="1 2">
    <name type="scientific">Rhizoctonia solani</name>
    <dbReference type="NCBI Taxonomy" id="456999"/>
    <lineage>
        <taxon>Eukaryota</taxon>
        <taxon>Fungi</taxon>
        <taxon>Dikarya</taxon>
        <taxon>Basidiomycota</taxon>
        <taxon>Agaricomycotina</taxon>
        <taxon>Agaricomycetes</taxon>
        <taxon>Cantharellales</taxon>
        <taxon>Ceratobasidiaceae</taxon>
        <taxon>Rhizoctonia</taxon>
    </lineage>
</organism>
<dbReference type="Proteomes" id="UP000663841">
    <property type="component" value="Unassembled WGS sequence"/>
</dbReference>
<reference evidence="1" key="1">
    <citation type="submission" date="2021-01" db="EMBL/GenBank/DDBJ databases">
        <authorList>
            <person name="Kaushik A."/>
        </authorList>
    </citation>
    <scope>NUCLEOTIDE SEQUENCE</scope>
    <source>
        <strain evidence="1">AG3-T5</strain>
    </source>
</reference>
<dbReference type="EMBL" id="CAJMWW010000645">
    <property type="protein sequence ID" value="CAE6478723.1"/>
    <property type="molecule type" value="Genomic_DNA"/>
</dbReference>
<dbReference type="AlphaFoldDB" id="A0A8H3H2G9"/>
<dbReference type="Gene3D" id="3.80.10.10">
    <property type="entry name" value="Ribonuclease Inhibitor"/>
    <property type="match status" value="1"/>
</dbReference>
<evidence type="ECO:0000313" key="1">
    <source>
        <dbReference type="EMBL" id="CAE6478723.1"/>
    </source>
</evidence>
<dbReference type="InterPro" id="IPR032675">
    <property type="entry name" value="LRR_dom_sf"/>
</dbReference>